<accession>A0A7X5U7Y5</accession>
<dbReference type="EMBL" id="JAARLZ010000002">
    <property type="protein sequence ID" value="NII05550.1"/>
    <property type="molecule type" value="Genomic_DNA"/>
</dbReference>
<reference evidence="2 3" key="1">
    <citation type="submission" date="2020-03" db="EMBL/GenBank/DDBJ databases">
        <authorList>
            <person name="Lai Q."/>
        </authorList>
    </citation>
    <scope>NUCLEOTIDE SEQUENCE [LARGE SCALE GENOMIC DNA]</scope>
    <source>
        <strain evidence="2 3">CCUG 25036</strain>
    </source>
</reference>
<dbReference type="PROSITE" id="PS00675">
    <property type="entry name" value="SIGMA54_INTERACT_1"/>
    <property type="match status" value="1"/>
</dbReference>
<organism evidence="2 3">
    <name type="scientific">Luteibacter anthropi</name>
    <dbReference type="NCBI Taxonomy" id="564369"/>
    <lineage>
        <taxon>Bacteria</taxon>
        <taxon>Pseudomonadati</taxon>
        <taxon>Pseudomonadota</taxon>
        <taxon>Gammaproteobacteria</taxon>
        <taxon>Lysobacterales</taxon>
        <taxon>Rhodanobacteraceae</taxon>
        <taxon>Luteibacter</taxon>
    </lineage>
</organism>
<dbReference type="RefSeq" id="WP_166946650.1">
    <property type="nucleotide sequence ID" value="NZ_CP077072.1"/>
</dbReference>
<comment type="caution">
    <text evidence="2">The sequence shown here is derived from an EMBL/GenBank/DDBJ whole genome shotgun (WGS) entry which is preliminary data.</text>
</comment>
<keyword evidence="2" id="KW-0418">Kinase</keyword>
<dbReference type="Gene3D" id="3.40.50.300">
    <property type="entry name" value="P-loop containing nucleotide triphosphate hydrolases"/>
    <property type="match status" value="1"/>
</dbReference>
<keyword evidence="2" id="KW-0808">Transferase</keyword>
<evidence type="ECO:0000313" key="3">
    <source>
        <dbReference type="Proteomes" id="UP000490980"/>
    </source>
</evidence>
<evidence type="ECO:0000256" key="1">
    <source>
        <dbReference type="SAM" id="MobiDB-lite"/>
    </source>
</evidence>
<feature type="region of interest" description="Disordered" evidence="1">
    <location>
        <begin position="1"/>
        <end position="21"/>
    </location>
</feature>
<dbReference type="InterPro" id="IPR027417">
    <property type="entry name" value="P-loop_NTPase"/>
</dbReference>
<dbReference type="GO" id="GO:0016301">
    <property type="term" value="F:kinase activity"/>
    <property type="evidence" value="ECO:0007669"/>
    <property type="project" value="UniProtKB-KW"/>
</dbReference>
<dbReference type="SUPFAM" id="SSF53795">
    <property type="entry name" value="PEP carboxykinase-like"/>
    <property type="match status" value="1"/>
</dbReference>
<name>A0A7X5U7Y5_9GAMM</name>
<gene>
    <name evidence="2" type="ORF">HBF25_03990</name>
</gene>
<dbReference type="InterPro" id="IPR025662">
    <property type="entry name" value="Sigma_54_int_dom_ATP-bd_1"/>
</dbReference>
<protein>
    <submittedName>
        <fullName evidence="2">Serine kinase</fullName>
    </submittedName>
</protein>
<keyword evidence="3" id="KW-1185">Reference proteome</keyword>
<evidence type="ECO:0000313" key="2">
    <source>
        <dbReference type="EMBL" id="NII05550.1"/>
    </source>
</evidence>
<dbReference type="AlphaFoldDB" id="A0A7X5U7Y5"/>
<proteinExistence type="predicted"/>
<sequence>MTRPEPIQRTDDLRGDPFREHNAPRARMRRSILGADIVFESDSRGLMKLVELAYGDLPEHRFSPDAPWLRIDLRVISRSEGIAADEPPPVQTHSGAGLLCGMMDACNYAVVVPAQRKALVVVSSDMLEQHPYHVRYELIEFAVFLLTSRVLSLVPLHGACVGRGRRGVLLLGESGAGKSTLSLHGWLQGLDFLAEDAVFVRPDDLLATGVGNFLHLRDEACRFVHDERTRAWIRESPTIRRRSGVRKYEADLRHGPGRLAASPLTLTGIVLVSSRTASDPSRLLKPLPTEDIPALLAADQPYATAQEGWTHFTYACQRLGMYRLERGRHPDDGVSALSALLG</sequence>
<dbReference type="Proteomes" id="UP000490980">
    <property type="component" value="Unassembled WGS sequence"/>
</dbReference>